<dbReference type="EMBL" id="JAEPRB010000681">
    <property type="protein sequence ID" value="KAG2213582.1"/>
    <property type="molecule type" value="Genomic_DNA"/>
</dbReference>
<feature type="non-terminal residue" evidence="1">
    <location>
        <position position="1"/>
    </location>
</feature>
<evidence type="ECO:0000313" key="1">
    <source>
        <dbReference type="EMBL" id="KAG2213582.1"/>
    </source>
</evidence>
<dbReference type="AlphaFoldDB" id="A0A8H7RNU7"/>
<evidence type="ECO:0000313" key="2">
    <source>
        <dbReference type="Proteomes" id="UP000646827"/>
    </source>
</evidence>
<reference evidence="1 2" key="1">
    <citation type="submission" date="2020-12" db="EMBL/GenBank/DDBJ databases">
        <title>Metabolic potential, ecology and presence of endohyphal bacteria is reflected in genomic diversity of Mucoromycotina.</title>
        <authorList>
            <person name="Muszewska A."/>
            <person name="Okrasinska A."/>
            <person name="Steczkiewicz K."/>
            <person name="Drgas O."/>
            <person name="Orlowska M."/>
            <person name="Perlinska-Lenart U."/>
            <person name="Aleksandrzak-Piekarczyk T."/>
            <person name="Szatraj K."/>
            <person name="Zielenkiewicz U."/>
            <person name="Pilsyk S."/>
            <person name="Malc E."/>
            <person name="Mieczkowski P."/>
            <person name="Kruszewska J.S."/>
            <person name="Biernat P."/>
            <person name="Pawlowska J."/>
        </authorList>
    </citation>
    <scope>NUCLEOTIDE SEQUENCE [LARGE SCALE GENOMIC DNA]</scope>
    <source>
        <strain evidence="1 2">CBS 142.35</strain>
    </source>
</reference>
<proteinExistence type="predicted"/>
<keyword evidence="2" id="KW-1185">Reference proteome</keyword>
<dbReference type="OrthoDB" id="2288984at2759"/>
<gene>
    <name evidence="1" type="ORF">INT45_001432</name>
</gene>
<organism evidence="1 2">
    <name type="scientific">Circinella minor</name>
    <dbReference type="NCBI Taxonomy" id="1195481"/>
    <lineage>
        <taxon>Eukaryota</taxon>
        <taxon>Fungi</taxon>
        <taxon>Fungi incertae sedis</taxon>
        <taxon>Mucoromycota</taxon>
        <taxon>Mucoromycotina</taxon>
        <taxon>Mucoromycetes</taxon>
        <taxon>Mucorales</taxon>
        <taxon>Lichtheimiaceae</taxon>
        <taxon>Circinella</taxon>
    </lineage>
</organism>
<accession>A0A8H7RNU7</accession>
<dbReference type="Proteomes" id="UP000646827">
    <property type="component" value="Unassembled WGS sequence"/>
</dbReference>
<comment type="caution">
    <text evidence="1">The sequence shown here is derived from an EMBL/GenBank/DDBJ whole genome shotgun (WGS) entry which is preliminary data.</text>
</comment>
<name>A0A8H7RNU7_9FUNG</name>
<protein>
    <submittedName>
        <fullName evidence="1">Uncharacterized protein</fullName>
    </submittedName>
</protein>
<sequence length="143" mass="17023">MGNHTNYYSNITSNITMVFTLLCSERQEEYVVTMKWKNSDRSKYLVNNITWTGQVQYYFRHILVVDRVPKQHYFVYVCWYHTEAGQHFEQEGLEEWRNRFMADDRHSILPVQRISSQVAIVAYGTQGNPNTSKIVIIPLNRRI</sequence>